<comment type="caution">
    <text evidence="2">The sequence shown here is derived from an EMBL/GenBank/DDBJ whole genome shotgun (WGS) entry which is preliminary data.</text>
</comment>
<feature type="domain" description="Glycosyl transferase family 1" evidence="1">
    <location>
        <begin position="191"/>
        <end position="348"/>
    </location>
</feature>
<dbReference type="EC" id="2.4.-.-" evidence="2"/>
<dbReference type="GO" id="GO:0016758">
    <property type="term" value="F:hexosyltransferase activity"/>
    <property type="evidence" value="ECO:0007669"/>
    <property type="project" value="TreeGrafter"/>
</dbReference>
<dbReference type="InterPro" id="IPR050194">
    <property type="entry name" value="Glycosyltransferase_grp1"/>
</dbReference>
<protein>
    <submittedName>
        <fullName evidence="2">Glycosyltransferase family 4 protein</fullName>
        <ecNumber evidence="2">2.4.-.-</ecNumber>
    </submittedName>
</protein>
<dbReference type="InterPro" id="IPR001296">
    <property type="entry name" value="Glyco_trans_1"/>
</dbReference>
<sequence length="374" mass="42633">MTRLLYITDLEYKPGGGGSYAVNAHIQDQLKKHFDLCSPEPIVPKISFWQRLLSRIQRYGLRRASRFFYFSPATLDSNAARAAQYYSSDIDAVCFRSAARWCHATPPVPYFVYLDIVFHTFFENTFAADDFLASDLERIYAAERQFLDKAEAVFFESEWGMQRALSAYSLGPENCHVIGRGGLVTPPSEDTWPEGEFVLVSVALNFEQKGGDLILSAYVKLKQRYPNLRWHIVGGRPTGDWEHVDGITWEGVLDPGKASDLERFRDLLARAFVLLHPTREDTNPLVLTEAAYFGCPCISVRHFAIPELVIDGETGVLVDFPPRSHELEAAVSQLIESPDRYRKMRRAAFDFARTHFEWDVIGARMASMIREHLH</sequence>
<dbReference type="EMBL" id="JAZHOG010000002">
    <property type="protein sequence ID" value="MEJ8566887.1"/>
    <property type="molecule type" value="Genomic_DNA"/>
</dbReference>
<dbReference type="Gene3D" id="3.40.50.2000">
    <property type="entry name" value="Glycogen Phosphorylase B"/>
    <property type="match status" value="1"/>
</dbReference>
<reference evidence="2 3" key="1">
    <citation type="submission" date="2024-02" db="EMBL/GenBank/DDBJ databases">
        <title>A novel Wenzhouxiangellaceae bacterium, isolated from coastal sediments.</title>
        <authorList>
            <person name="Du Z.-J."/>
            <person name="Ye Y.-Q."/>
            <person name="Zhang X.-Y."/>
        </authorList>
    </citation>
    <scope>NUCLEOTIDE SEQUENCE [LARGE SCALE GENOMIC DNA]</scope>
    <source>
        <strain evidence="2 3">CH-27</strain>
    </source>
</reference>
<accession>A0AAW9RAJ3</accession>
<name>A0AAW9RAJ3_9GAMM</name>
<dbReference type="RefSeq" id="WP_354694206.1">
    <property type="nucleotide sequence ID" value="NZ_JAZHOG010000002.1"/>
</dbReference>
<dbReference type="PANTHER" id="PTHR45947">
    <property type="entry name" value="SULFOQUINOVOSYL TRANSFERASE SQD2"/>
    <property type="match status" value="1"/>
</dbReference>
<evidence type="ECO:0000313" key="2">
    <source>
        <dbReference type="EMBL" id="MEJ8566887.1"/>
    </source>
</evidence>
<gene>
    <name evidence="2" type="ORF">V3330_04565</name>
</gene>
<keyword evidence="3" id="KW-1185">Reference proteome</keyword>
<keyword evidence="2" id="KW-0808">Transferase</keyword>
<keyword evidence="2" id="KW-0328">Glycosyltransferase</keyword>
<dbReference type="SUPFAM" id="SSF53756">
    <property type="entry name" value="UDP-Glycosyltransferase/glycogen phosphorylase"/>
    <property type="match status" value="1"/>
</dbReference>
<dbReference type="Pfam" id="PF00534">
    <property type="entry name" value="Glycos_transf_1"/>
    <property type="match status" value="1"/>
</dbReference>
<dbReference type="PANTHER" id="PTHR45947:SF3">
    <property type="entry name" value="SULFOQUINOVOSYL TRANSFERASE SQD2"/>
    <property type="match status" value="1"/>
</dbReference>
<evidence type="ECO:0000313" key="3">
    <source>
        <dbReference type="Proteomes" id="UP001359886"/>
    </source>
</evidence>
<dbReference type="AlphaFoldDB" id="A0AAW9RAJ3"/>
<dbReference type="CDD" id="cd03801">
    <property type="entry name" value="GT4_PimA-like"/>
    <property type="match status" value="1"/>
</dbReference>
<evidence type="ECO:0000259" key="1">
    <source>
        <dbReference type="Pfam" id="PF00534"/>
    </source>
</evidence>
<dbReference type="Proteomes" id="UP001359886">
    <property type="component" value="Unassembled WGS sequence"/>
</dbReference>
<proteinExistence type="predicted"/>
<organism evidence="2 3">
    <name type="scientific">Elongatibacter sediminis</name>
    <dbReference type="NCBI Taxonomy" id="3119006"/>
    <lineage>
        <taxon>Bacteria</taxon>
        <taxon>Pseudomonadati</taxon>
        <taxon>Pseudomonadota</taxon>
        <taxon>Gammaproteobacteria</taxon>
        <taxon>Chromatiales</taxon>
        <taxon>Wenzhouxiangellaceae</taxon>
        <taxon>Elongatibacter</taxon>
    </lineage>
</organism>